<dbReference type="Proteomes" id="UP000184089">
    <property type="component" value="Unassembled WGS sequence"/>
</dbReference>
<dbReference type="RefSeq" id="WP_021660555.1">
    <property type="nucleotide sequence ID" value="NZ_FQVY01000002.1"/>
</dbReference>
<accession>A0AAQ1MDW0</accession>
<proteinExistence type="predicted"/>
<evidence type="ECO:0000313" key="2">
    <source>
        <dbReference type="EMBL" id="SHG20098.1"/>
    </source>
</evidence>
<protein>
    <submittedName>
        <fullName evidence="2">Uncharacterized protein</fullName>
    </submittedName>
</protein>
<reference evidence="2" key="2">
    <citation type="submission" date="2016-11" db="EMBL/GenBank/DDBJ databases">
        <authorList>
            <person name="Varghese N."/>
            <person name="Submissions S."/>
        </authorList>
    </citation>
    <scope>NUCLEOTIDE SEQUENCE</scope>
    <source>
        <strain evidence="2">DSM 4029</strain>
    </source>
</reference>
<evidence type="ECO:0000313" key="4">
    <source>
        <dbReference type="Proteomes" id="UP000474718"/>
    </source>
</evidence>
<keyword evidence="4" id="KW-1185">Reference proteome</keyword>
<organism evidence="2 3">
    <name type="scientific">Bittarella massiliensis</name>
    <name type="common">ex Durand et al. 2017</name>
    <dbReference type="NCBI Taxonomy" id="1720313"/>
    <lineage>
        <taxon>Bacteria</taxon>
        <taxon>Bacillati</taxon>
        <taxon>Bacillota</taxon>
        <taxon>Clostridia</taxon>
        <taxon>Eubacteriales</taxon>
        <taxon>Oscillospiraceae</taxon>
        <taxon>Bittarella (ex Durand et al. 2017)</taxon>
    </lineage>
</organism>
<comment type="caution">
    <text evidence="2">The sequence shown here is derived from an EMBL/GenBank/DDBJ whole genome shotgun (WGS) entry which is preliminary data.</text>
</comment>
<sequence>MRRALRQYRDGLEGFHREVLVNEDYFCGNHWKYIKRGQLSGREPKTPFLLNAIWNKHADAMDNYPVPLFLPRRPEDREGAELLGQVVPVLLDKLGFEGVYSDLWWYKLKQGTGCYGVFWDPEREEIQVKNIELMRLYFAPGAASIQDSPYLFCLSLLPREEAQRRYGGEWPQSALTCRDYFAGKGQRELEGKVVLVDCYYKRPLPGGKAAVQLAKFSGERLLYCSEDEPAYRERGLYDHGQYPFVLDPFIPRAGTPLRMGMAEIGRSTQSYIDRLDYLIEENALIAGRQRFLVKNGAGVDEGALADLSRNFIGCDLSVDDNAVRPLQAAPLPGFVQAHRDQKIAELKDVLGNKDFMTGGVAGGVTAYGAIVALQEAGSKLSRDLIAGSYRAFREVIGQMVWLIRQFYTGPRLFYVGGAFLTLEGARVTPHLDIKITAQKKNPFTTAAHNQLVLDLYKQGAFEAGRAEGAKACVRALALEGKEAILQALDGLGAEEAPLAPEGVEGERTAL</sequence>
<reference evidence="3" key="1">
    <citation type="submission" date="2016-11" db="EMBL/GenBank/DDBJ databases">
        <authorList>
            <person name="Jaros S."/>
            <person name="Januszkiewicz K."/>
            <person name="Wedrychowicz H."/>
        </authorList>
    </citation>
    <scope>NUCLEOTIDE SEQUENCE [LARGE SCALE GENOMIC DNA]</scope>
    <source>
        <strain evidence="3">DSM 4029</strain>
    </source>
</reference>
<dbReference type="EMBL" id="FQVY01000002">
    <property type="protein sequence ID" value="SHG20098.1"/>
    <property type="molecule type" value="Genomic_DNA"/>
</dbReference>
<dbReference type="AlphaFoldDB" id="A0AAQ1MDW0"/>
<dbReference type="Proteomes" id="UP000474718">
    <property type="component" value="Unassembled WGS sequence"/>
</dbReference>
<dbReference type="EMBL" id="WWVX01000001">
    <property type="protein sequence ID" value="MZL68180.1"/>
    <property type="molecule type" value="Genomic_DNA"/>
</dbReference>
<gene>
    <name evidence="1" type="ORF">GT747_00125</name>
    <name evidence="2" type="ORF">SAMN05444424_1848</name>
</gene>
<reference evidence="1 4" key="3">
    <citation type="journal article" date="2019" name="Nat. Med.">
        <title>A library of human gut bacterial isolates paired with longitudinal multiomics data enables mechanistic microbiome research.</title>
        <authorList>
            <person name="Poyet M."/>
            <person name="Groussin M."/>
            <person name="Gibbons S.M."/>
            <person name="Avila-Pacheco J."/>
            <person name="Jiang X."/>
            <person name="Kearney S.M."/>
            <person name="Perrotta A.R."/>
            <person name="Berdy B."/>
            <person name="Zhao S."/>
            <person name="Lieberman T.D."/>
            <person name="Swanson P.K."/>
            <person name="Smith M."/>
            <person name="Roesemann S."/>
            <person name="Alexander J.E."/>
            <person name="Rich S.A."/>
            <person name="Livny J."/>
            <person name="Vlamakis H."/>
            <person name="Clish C."/>
            <person name="Bullock K."/>
            <person name="Deik A."/>
            <person name="Scott J."/>
            <person name="Pierce K.A."/>
            <person name="Xavier R.J."/>
            <person name="Alm E.J."/>
        </authorList>
    </citation>
    <scope>NUCLEOTIDE SEQUENCE [LARGE SCALE GENOMIC DNA]</scope>
    <source>
        <strain evidence="1 4">BIOML-A2</strain>
    </source>
</reference>
<evidence type="ECO:0000313" key="1">
    <source>
        <dbReference type="EMBL" id="MZL68180.1"/>
    </source>
</evidence>
<evidence type="ECO:0000313" key="3">
    <source>
        <dbReference type="Proteomes" id="UP000184089"/>
    </source>
</evidence>
<name>A0AAQ1MDW0_9FIRM</name>